<sequence>MKSLLGNERSAWGWRVPVVCCSTRVSPSSTYRLRLERSGANTRSTCSCLPGCNLKRTHNAPSGCAAVIRSSSMGLN</sequence>
<dbReference type="AlphaFoldDB" id="A0A109LG22"/>
<evidence type="ECO:0000313" key="2">
    <source>
        <dbReference type="Proteomes" id="UP000061348"/>
    </source>
</evidence>
<name>A0A109LG22_PSEFL</name>
<dbReference type="EMBL" id="LCYA01000092">
    <property type="protein sequence ID" value="KWV86670.1"/>
    <property type="molecule type" value="Genomic_DNA"/>
</dbReference>
<accession>A0A109LG22</accession>
<evidence type="ECO:0000313" key="1">
    <source>
        <dbReference type="EMBL" id="KWV86670.1"/>
    </source>
</evidence>
<protein>
    <submittedName>
        <fullName evidence="1">Uncharacterized protein</fullName>
    </submittedName>
</protein>
<proteinExistence type="predicted"/>
<reference evidence="1 2" key="1">
    <citation type="submission" date="2015-05" db="EMBL/GenBank/DDBJ databases">
        <title>A genomic and transcriptomic approach to investigate the blue pigment phenotype in Pseudomonas fluorescens.</title>
        <authorList>
            <person name="Andreani N.A."/>
            <person name="Cardazzo B."/>
        </authorList>
    </citation>
    <scope>NUCLEOTIDE SEQUENCE [LARGE SCALE GENOMIC DNA]</scope>
    <source>
        <strain evidence="1 2">Ps_22</strain>
    </source>
</reference>
<organism evidence="1 2">
    <name type="scientific">Pseudomonas fluorescens</name>
    <dbReference type="NCBI Taxonomy" id="294"/>
    <lineage>
        <taxon>Bacteria</taxon>
        <taxon>Pseudomonadati</taxon>
        <taxon>Pseudomonadota</taxon>
        <taxon>Gammaproteobacteria</taxon>
        <taxon>Pseudomonadales</taxon>
        <taxon>Pseudomonadaceae</taxon>
        <taxon>Pseudomonas</taxon>
    </lineage>
</organism>
<dbReference type="Proteomes" id="UP000061348">
    <property type="component" value="Unassembled WGS sequence"/>
</dbReference>
<comment type="caution">
    <text evidence="1">The sequence shown here is derived from an EMBL/GenBank/DDBJ whole genome shotgun (WGS) entry which is preliminary data.</text>
</comment>
<gene>
    <name evidence="1" type="ORF">PFLmoz3_03754</name>
</gene>